<dbReference type="Gene3D" id="3.40.630.30">
    <property type="match status" value="1"/>
</dbReference>
<evidence type="ECO:0000313" key="5">
    <source>
        <dbReference type="Proteomes" id="UP000608071"/>
    </source>
</evidence>
<evidence type="ECO:0000256" key="2">
    <source>
        <dbReference type="ARBA" id="ARBA00023315"/>
    </source>
</evidence>
<reference evidence="4 5" key="1">
    <citation type="submission" date="2020-08" db="EMBL/GenBank/DDBJ databases">
        <title>A Genomic Blueprint of the Chicken Gut Microbiome.</title>
        <authorList>
            <person name="Gilroy R."/>
            <person name="Ravi A."/>
            <person name="Getino M."/>
            <person name="Pursley I."/>
            <person name="Horton D.L."/>
            <person name="Alikhan N.-F."/>
            <person name="Baker D."/>
            <person name="Gharbi K."/>
            <person name="Hall N."/>
            <person name="Watson M."/>
            <person name="Adriaenssens E.M."/>
            <person name="Foster-Nyarko E."/>
            <person name="Jarju S."/>
            <person name="Secka A."/>
            <person name="Antonio M."/>
            <person name="Oren A."/>
            <person name="Chaudhuri R."/>
            <person name="La Ragione R.M."/>
            <person name="Hildebrand F."/>
            <person name="Pallen M.J."/>
        </authorList>
    </citation>
    <scope>NUCLEOTIDE SEQUENCE [LARGE SCALE GENOMIC DNA]</scope>
    <source>
        <strain evidence="4 5">Sa2BVA9</strain>
    </source>
</reference>
<dbReference type="Proteomes" id="UP000608071">
    <property type="component" value="Unassembled WGS sequence"/>
</dbReference>
<dbReference type="CDD" id="cd04301">
    <property type="entry name" value="NAT_SF"/>
    <property type="match status" value="1"/>
</dbReference>
<organism evidence="4 5">
    <name type="scientific">Paenibacillus gallinarum</name>
    <dbReference type="NCBI Taxonomy" id="2762232"/>
    <lineage>
        <taxon>Bacteria</taxon>
        <taxon>Bacillati</taxon>
        <taxon>Bacillota</taxon>
        <taxon>Bacilli</taxon>
        <taxon>Bacillales</taxon>
        <taxon>Paenibacillaceae</taxon>
        <taxon>Paenibacillus</taxon>
    </lineage>
</organism>
<dbReference type="SUPFAM" id="SSF55729">
    <property type="entry name" value="Acyl-CoA N-acyltransferases (Nat)"/>
    <property type="match status" value="1"/>
</dbReference>
<comment type="caution">
    <text evidence="4">The sequence shown here is derived from an EMBL/GenBank/DDBJ whole genome shotgun (WGS) entry which is preliminary data.</text>
</comment>
<dbReference type="InterPro" id="IPR000182">
    <property type="entry name" value="GNAT_dom"/>
</dbReference>
<evidence type="ECO:0000313" key="4">
    <source>
        <dbReference type="EMBL" id="MBD7969249.1"/>
    </source>
</evidence>
<proteinExistence type="predicted"/>
<dbReference type="PANTHER" id="PTHR43800:SF1">
    <property type="entry name" value="PEPTIDYL-LYSINE N-ACETYLTRANSFERASE YJAB"/>
    <property type="match status" value="1"/>
</dbReference>
<evidence type="ECO:0000256" key="1">
    <source>
        <dbReference type="ARBA" id="ARBA00022679"/>
    </source>
</evidence>
<sequence>MIRPFVAKDDLGECINLLLNVFNNEPWNDNWTFQGAEKYLLDYIETPGFKGVVAEEENKIKGFIFGFRKRWWEADEFYVNEMCVEISEQRNGIGTKLIKYLENSLITEGIENITLLTDRGIPAEEFYKKNGFSEIERIIFLHKRIN</sequence>
<dbReference type="Pfam" id="PF13508">
    <property type="entry name" value="Acetyltransf_7"/>
    <property type="match status" value="1"/>
</dbReference>
<keyword evidence="1" id="KW-0808">Transferase</keyword>
<dbReference type="EMBL" id="JACSQL010000006">
    <property type="protein sequence ID" value="MBD7969249.1"/>
    <property type="molecule type" value="Genomic_DNA"/>
</dbReference>
<evidence type="ECO:0000259" key="3">
    <source>
        <dbReference type="PROSITE" id="PS51186"/>
    </source>
</evidence>
<dbReference type="RefSeq" id="WP_191801070.1">
    <property type="nucleotide sequence ID" value="NZ_JACSQL010000006.1"/>
</dbReference>
<feature type="domain" description="N-acetyltransferase" evidence="3">
    <location>
        <begin position="1"/>
        <end position="146"/>
    </location>
</feature>
<keyword evidence="2" id="KW-0012">Acyltransferase</keyword>
<dbReference type="InterPro" id="IPR016181">
    <property type="entry name" value="Acyl_CoA_acyltransferase"/>
</dbReference>
<gene>
    <name evidence="4" type="ORF">H9647_14330</name>
</gene>
<accession>A0ABR8T0F8</accession>
<keyword evidence="5" id="KW-1185">Reference proteome</keyword>
<protein>
    <submittedName>
        <fullName evidence="4">GNAT family N-acetyltransferase</fullName>
    </submittedName>
</protein>
<name>A0ABR8T0F8_9BACL</name>
<dbReference type="PANTHER" id="PTHR43800">
    <property type="entry name" value="PEPTIDYL-LYSINE N-ACETYLTRANSFERASE YJAB"/>
    <property type="match status" value="1"/>
</dbReference>
<dbReference type="PROSITE" id="PS51186">
    <property type="entry name" value="GNAT"/>
    <property type="match status" value="1"/>
</dbReference>